<evidence type="ECO:0000259" key="4">
    <source>
        <dbReference type="Pfam" id="PF25989"/>
    </source>
</evidence>
<dbReference type="Gene3D" id="2.40.420.20">
    <property type="match status" value="1"/>
</dbReference>
<dbReference type="Pfam" id="PF25989">
    <property type="entry name" value="YknX_C"/>
    <property type="match status" value="1"/>
</dbReference>
<dbReference type="GO" id="GO:1990281">
    <property type="term" value="C:efflux pump complex"/>
    <property type="evidence" value="ECO:0007669"/>
    <property type="project" value="TreeGrafter"/>
</dbReference>
<protein>
    <submittedName>
        <fullName evidence="5">Efflux RND transporter periplasmic adaptor subunit</fullName>
    </submittedName>
</protein>
<dbReference type="PANTHER" id="PTHR30469:SF33">
    <property type="entry name" value="SLR1207 PROTEIN"/>
    <property type="match status" value="1"/>
</dbReference>
<dbReference type="SUPFAM" id="SSF111369">
    <property type="entry name" value="HlyD-like secretion proteins"/>
    <property type="match status" value="1"/>
</dbReference>
<comment type="caution">
    <text evidence="5">The sequence shown here is derived from an EMBL/GenBank/DDBJ whole genome shotgun (WGS) entry which is preliminary data.</text>
</comment>
<dbReference type="Gene3D" id="2.40.50.100">
    <property type="match status" value="1"/>
</dbReference>
<evidence type="ECO:0000256" key="1">
    <source>
        <dbReference type="ARBA" id="ARBA00009477"/>
    </source>
</evidence>
<feature type="coiled-coil region" evidence="2">
    <location>
        <begin position="117"/>
        <end position="200"/>
    </location>
</feature>
<dbReference type="EMBL" id="SUMG01000020">
    <property type="protein sequence ID" value="NBG89280.1"/>
    <property type="molecule type" value="Genomic_DNA"/>
</dbReference>
<dbReference type="Proteomes" id="UP000449710">
    <property type="component" value="Unassembled WGS sequence"/>
</dbReference>
<dbReference type="PANTHER" id="PTHR30469">
    <property type="entry name" value="MULTIDRUG RESISTANCE PROTEIN MDTA"/>
    <property type="match status" value="1"/>
</dbReference>
<dbReference type="InterPro" id="IPR058625">
    <property type="entry name" value="MdtA-like_BSH"/>
</dbReference>
<gene>
    <name evidence="5" type="ORF">ISALK_12345</name>
</gene>
<evidence type="ECO:0000259" key="3">
    <source>
        <dbReference type="Pfam" id="PF25917"/>
    </source>
</evidence>
<keyword evidence="2" id="KW-0175">Coiled coil</keyword>
<sequence>MKFLKNASLPKKPTVYMITGFLCLLTMVIMITLVNAEEDRVQVKEEETLPLVEVQEVAAQDLKEVFHTMGFFVPENDWRITPKTLGTVEEIHVQEGDQVKQGDLLFRLDSSKQESAIMEAESGLASARGNLAQSRQEDTWSLTMATEHLEEAKAHEQEQKEALKEAREAYEVEELKAYELTKYEKRVELAERKRESAEDLVESIEGGDRTKVQESFYEEQIKWSKRILERAKEEYEKTYITAPTDGEVLKVRITEGDMANPVTPSVVLAGEGKMQLSTGISEQYLMRISEGDLAEVVIPAISDEKREAQVTEVGMIPEEGGRFYPVKLVVSEEIEAQRIGMSAEIELATARAKEVLAVPRYALYSEGEEEFVYVVDEEQKLKQKSVTPGISEKGMVQVDGLKEGAQVVVAGPSDLKEGMEVEVAKEGEEE</sequence>
<evidence type="ECO:0000313" key="6">
    <source>
        <dbReference type="Proteomes" id="UP000449710"/>
    </source>
</evidence>
<dbReference type="InterPro" id="IPR058637">
    <property type="entry name" value="YknX-like_C"/>
</dbReference>
<dbReference type="NCBIfam" id="TIGR01730">
    <property type="entry name" value="RND_mfp"/>
    <property type="match status" value="1"/>
</dbReference>
<feature type="domain" description="Multidrug resistance protein MdtA-like barrel-sandwich hybrid" evidence="3">
    <location>
        <begin position="79"/>
        <end position="260"/>
    </location>
</feature>
<dbReference type="InterPro" id="IPR006143">
    <property type="entry name" value="RND_pump_MFP"/>
</dbReference>
<feature type="domain" description="YknX-like C-terminal permuted SH3-like" evidence="4">
    <location>
        <begin position="355"/>
        <end position="423"/>
    </location>
</feature>
<dbReference type="AlphaFoldDB" id="A0AA44BFW0"/>
<reference evidence="5 6" key="1">
    <citation type="submission" date="2019-04" db="EMBL/GenBank/DDBJ databases">
        <title>Isachenkonia alkalipeptolytica gen. nov. sp. nov. a new anaerobic, alkiliphilic organothrophic bacterium capable to reduce synthesized ferrihydrite isolated from a soda lake.</title>
        <authorList>
            <person name="Toshchakov S.V."/>
            <person name="Zavarzina D.G."/>
            <person name="Zhilina T.N."/>
            <person name="Kostrikina N.A."/>
            <person name="Kublanov I.V."/>
        </authorList>
    </citation>
    <scope>NUCLEOTIDE SEQUENCE [LARGE SCALE GENOMIC DNA]</scope>
    <source>
        <strain evidence="5 6">Z-1701</strain>
    </source>
</reference>
<dbReference type="Pfam" id="PF25917">
    <property type="entry name" value="BSH_RND"/>
    <property type="match status" value="1"/>
</dbReference>
<dbReference type="RefSeq" id="WP_160722786.1">
    <property type="nucleotide sequence ID" value="NZ_SUMG01000020.1"/>
</dbReference>
<name>A0AA44BFW0_9CLOT</name>
<dbReference type="Gene3D" id="2.40.30.170">
    <property type="match status" value="1"/>
</dbReference>
<proteinExistence type="inferred from homology"/>
<organism evidence="5 6">
    <name type="scientific">Isachenkonia alkalipeptolytica</name>
    <dbReference type="NCBI Taxonomy" id="2565777"/>
    <lineage>
        <taxon>Bacteria</taxon>
        <taxon>Bacillati</taxon>
        <taxon>Bacillota</taxon>
        <taxon>Clostridia</taxon>
        <taxon>Eubacteriales</taxon>
        <taxon>Clostridiaceae</taxon>
        <taxon>Isachenkonia</taxon>
    </lineage>
</organism>
<keyword evidence="6" id="KW-1185">Reference proteome</keyword>
<dbReference type="GO" id="GO:0015562">
    <property type="term" value="F:efflux transmembrane transporter activity"/>
    <property type="evidence" value="ECO:0007669"/>
    <property type="project" value="TreeGrafter"/>
</dbReference>
<dbReference type="Gene3D" id="1.10.287.470">
    <property type="entry name" value="Helix hairpin bin"/>
    <property type="match status" value="1"/>
</dbReference>
<comment type="similarity">
    <text evidence="1">Belongs to the membrane fusion protein (MFP) (TC 8.A.1) family.</text>
</comment>
<evidence type="ECO:0000256" key="2">
    <source>
        <dbReference type="SAM" id="Coils"/>
    </source>
</evidence>
<dbReference type="PRINTS" id="PR01490">
    <property type="entry name" value="RTXTOXIND"/>
</dbReference>
<accession>A0AA44BFW0</accession>
<evidence type="ECO:0000313" key="5">
    <source>
        <dbReference type="EMBL" id="NBG89280.1"/>
    </source>
</evidence>